<keyword evidence="4" id="KW-1185">Reference proteome</keyword>
<organism evidence="3 4">
    <name type="scientific">Fusarium heterosporum</name>
    <dbReference type="NCBI Taxonomy" id="42747"/>
    <lineage>
        <taxon>Eukaryota</taxon>
        <taxon>Fungi</taxon>
        <taxon>Dikarya</taxon>
        <taxon>Ascomycota</taxon>
        <taxon>Pezizomycotina</taxon>
        <taxon>Sordariomycetes</taxon>
        <taxon>Hypocreomycetidae</taxon>
        <taxon>Hypocreales</taxon>
        <taxon>Nectriaceae</taxon>
        <taxon>Fusarium</taxon>
        <taxon>Fusarium heterosporum species complex</taxon>
    </lineage>
</organism>
<dbReference type="AlphaFoldDB" id="A0A8H5WBG3"/>
<name>A0A8H5WBG3_FUSHE</name>
<dbReference type="Proteomes" id="UP000567885">
    <property type="component" value="Unassembled WGS sequence"/>
</dbReference>
<feature type="region of interest" description="Disordered" evidence="2">
    <location>
        <begin position="564"/>
        <end position="599"/>
    </location>
</feature>
<feature type="compositionally biased region" description="Basic and acidic residues" evidence="2">
    <location>
        <begin position="572"/>
        <end position="586"/>
    </location>
</feature>
<sequence length="711" mass="80019">MDDYSSSLMLKELHSDLARKYKTHGARIENAWRSFNRLQRAKCMKAGMAEGAVLKTSTDTSLGNVYKFIPEWNLADIADPNSNLLIDILKYRATKSLSEQYSEGVNGSPGDFALIDEMTKKKNLRHVNSFTNCYTFFYDEKYGESIQISSEHLDQVLASLRMVIDRGILIPQALGELILQRQITLLQCLNVIIGDILEEGSQAVKKGQSNKQSKKAPTAPLSKSATTLSAKLSTQEIIASAQDQRSSLEEYLSLLRSEPTVLCPGVNIQFFSRPELVPDEKGRSLPVHTDKYVSSAVYETFHNAVQGIAIWESITGLVEILEKPGIDKLYKSTVLQELSNMCHFEFARVQALFKRQVSTAMGSKWFKRLSNVYDNAGNAKISLKGKPEELTRADPQLHYLLRLCQPETTLNKAIEWMQKLSDLYKSHPLEREKLEEREARTLYDVAAIVALFQDLSSAFSLPSASRKKGYLFVANLQKIDVELSQFKREVDLRDFAAPIDNLLEPGVAAKALDVLDQFVTEKTGTKMGFLYQDELNKTFQNLEEQYQQAKDKIDKDGKAAAFVPMDATPQDPTERVESRKQKEKTRPGHSSIYAITPTTASLPEKETAPAVEPMKVSSTTAQVFTTLFDKTQSRGSVSWTAFEAAMTELEFSVFPRFGSVYTFRPPETMAVKRPVSIHRPHQSQIEGYQVLVLAGRLKRAYGWSVDSFKEE</sequence>
<comment type="caution">
    <text evidence="3">The sequence shown here is derived from an EMBL/GenBank/DDBJ whole genome shotgun (WGS) entry which is preliminary data.</text>
</comment>
<proteinExistence type="predicted"/>
<gene>
    <name evidence="3" type="ORF">FHETE_11057</name>
</gene>
<keyword evidence="1" id="KW-0175">Coiled coil</keyword>
<evidence type="ECO:0000256" key="2">
    <source>
        <dbReference type="SAM" id="MobiDB-lite"/>
    </source>
</evidence>
<protein>
    <recommendedName>
        <fullName evidence="5">Ipa protein</fullName>
    </recommendedName>
</protein>
<dbReference type="OrthoDB" id="2922289at2759"/>
<dbReference type="PANTHER" id="PTHR40788">
    <property type="entry name" value="CLR5 DOMAIN-CONTAINING PROTEIN-RELATED"/>
    <property type="match status" value="1"/>
</dbReference>
<evidence type="ECO:0000256" key="1">
    <source>
        <dbReference type="SAM" id="Coils"/>
    </source>
</evidence>
<dbReference type="PANTHER" id="PTHR40788:SF1">
    <property type="entry name" value="IPA PROTEIN"/>
    <property type="match status" value="1"/>
</dbReference>
<evidence type="ECO:0000313" key="4">
    <source>
        <dbReference type="Proteomes" id="UP000567885"/>
    </source>
</evidence>
<feature type="coiled-coil region" evidence="1">
    <location>
        <begin position="532"/>
        <end position="559"/>
    </location>
</feature>
<evidence type="ECO:0000313" key="3">
    <source>
        <dbReference type="EMBL" id="KAF5656297.1"/>
    </source>
</evidence>
<evidence type="ECO:0008006" key="5">
    <source>
        <dbReference type="Google" id="ProtNLM"/>
    </source>
</evidence>
<accession>A0A8H5WBG3</accession>
<reference evidence="3 4" key="1">
    <citation type="submission" date="2020-05" db="EMBL/GenBank/DDBJ databases">
        <title>Identification and distribution of gene clusters putatively required for synthesis of sphingolipid metabolism inhibitors in phylogenetically diverse species of the filamentous fungus Fusarium.</title>
        <authorList>
            <person name="Kim H.-S."/>
            <person name="Busman M."/>
            <person name="Brown D.W."/>
            <person name="Divon H."/>
            <person name="Uhlig S."/>
            <person name="Proctor R.H."/>
        </authorList>
    </citation>
    <scope>NUCLEOTIDE SEQUENCE [LARGE SCALE GENOMIC DNA]</scope>
    <source>
        <strain evidence="3 4">NRRL 20693</strain>
    </source>
</reference>
<dbReference type="EMBL" id="JAAGWQ010000372">
    <property type="protein sequence ID" value="KAF5656297.1"/>
    <property type="molecule type" value="Genomic_DNA"/>
</dbReference>